<dbReference type="EMBL" id="MOEA01000003">
    <property type="protein sequence ID" value="OIK20069.1"/>
    <property type="molecule type" value="Genomic_DNA"/>
</dbReference>
<gene>
    <name evidence="1" type="ORF">BKP66_10520</name>
</gene>
<name>A0AAP7N6L6_BACAM</name>
<evidence type="ECO:0000313" key="2">
    <source>
        <dbReference type="Proteomes" id="UP000180036"/>
    </source>
</evidence>
<evidence type="ECO:0000313" key="1">
    <source>
        <dbReference type="EMBL" id="OIK20069.1"/>
    </source>
</evidence>
<dbReference type="AlphaFoldDB" id="A0AAP7N6L6"/>
<dbReference type="Proteomes" id="UP000180036">
    <property type="component" value="Unassembled WGS sequence"/>
</dbReference>
<sequence>MIYKKKSCFYTALFNFRAAPLTFKKTGFNSRFKRGRGDDEQFQYNSGIQNAQLAEISFYQLFVVKTSIWVTYFLIIS</sequence>
<proteinExistence type="predicted"/>
<protein>
    <submittedName>
        <fullName evidence="1">Uncharacterized protein</fullName>
    </submittedName>
</protein>
<accession>A0AAP7N6L6</accession>
<organism evidence="1 2">
    <name type="scientific">Bacillus amyloliquefaciens</name>
    <name type="common">Bacillus velezensis</name>
    <dbReference type="NCBI Taxonomy" id="1390"/>
    <lineage>
        <taxon>Bacteria</taxon>
        <taxon>Bacillati</taxon>
        <taxon>Bacillota</taxon>
        <taxon>Bacilli</taxon>
        <taxon>Bacillales</taxon>
        <taxon>Bacillaceae</taxon>
        <taxon>Bacillus</taxon>
        <taxon>Bacillus amyloliquefaciens group</taxon>
    </lineage>
</organism>
<reference evidence="1 2" key="1">
    <citation type="submission" date="2016-10" db="EMBL/GenBank/DDBJ databases">
        <authorList>
            <person name="Marach S."/>
            <person name="Prathuangwong S."/>
            <person name="Takikawa Y."/>
            <person name="Dohra H."/>
        </authorList>
    </citation>
    <scope>NUCLEOTIDE SEQUENCE [LARGE SCALE GENOMIC DNA]</scope>
    <source>
        <strain evidence="1 2">K2</strain>
    </source>
</reference>
<comment type="caution">
    <text evidence="1">The sequence shown here is derived from an EMBL/GenBank/DDBJ whole genome shotgun (WGS) entry which is preliminary data.</text>
</comment>